<reference evidence="3" key="2">
    <citation type="submission" date="2016-05" db="EMBL/GenBank/DDBJ databases">
        <title>Comparative analysis highlights variable genome content of wheat rusts and divergence of the mating loci.</title>
        <authorList>
            <person name="Cuomo C.A."/>
            <person name="Bakkeren G."/>
            <person name="Szabo L."/>
            <person name="Khalil H."/>
            <person name="Joly D."/>
            <person name="Goldberg J."/>
            <person name="Young S."/>
            <person name="Zeng Q."/>
            <person name="Fellers J."/>
        </authorList>
    </citation>
    <scope>NUCLEOTIDE SEQUENCE [LARGE SCALE GENOMIC DNA]</scope>
    <source>
        <strain evidence="3">1-1 BBBD Race 1</strain>
    </source>
</reference>
<dbReference type="Proteomes" id="UP000005240">
    <property type="component" value="Unassembled WGS sequence"/>
</dbReference>
<protein>
    <submittedName>
        <fullName evidence="3 4">Uncharacterized protein</fullName>
    </submittedName>
</protein>
<dbReference type="OrthoDB" id="2505741at2759"/>
<feature type="region of interest" description="Disordered" evidence="2">
    <location>
        <begin position="449"/>
        <end position="474"/>
    </location>
</feature>
<feature type="region of interest" description="Disordered" evidence="2">
    <location>
        <begin position="284"/>
        <end position="312"/>
    </location>
</feature>
<sequence>MSRSTTTLNTSRSNAQTLGRRPTQTPAATPHDPSRSILLKTNASLSQLKPSRSRLPAQTKNLPAEPRTPATLMRRGGNPTINLVSGLNSPAQTPLLTVKRDGKSRLPRAAPTPTAPTPGISNAGTKRLRAKKVLTLQAQTASTPAPPLSSSSSLARTPGSSIPPAGSKPSSSSGHIDPDTTPRKKPSQAPGQLTSAAANPLSSKLPVPPPIPRATQKQTSIAFPSIVEDQTPRRPMTRARSKQILDRSTSSLGVSPPDPSGIPQIKRRPSRVMQLAQAFQQDALLSDSHSSSKNNMLGVTPQRRPSSASNTSLVSPAGSFIGNSPNISALAASLSKQNVQRDRLSRARSSVTDMLRYSTMSSLGGLHWEDGADGEEGLLTDPDSTEAMVADISMSKLTPLKPAVQNAAIALASARANFLNIVQENEAQNNDNNMDSHMPKTVTRVKKRPSFGFLPPATPLSRSRLSTSTSTTQMGQLVAHESQLAMLSASLEQSHQRERDLQTQLAALSDPQDPGGKKTLADAEREAALVDEIRRLEAELDDLKETNIELENALDSARFEAAESRTRVATLQDDCARLSASSAPRPSTLAASNDQQPPPSALKFEKFALFNREISNELSAIKEQLNLIQFAKISLALGVHLLP</sequence>
<reference evidence="4" key="4">
    <citation type="submission" date="2025-05" db="UniProtKB">
        <authorList>
            <consortium name="EnsemblFungi"/>
        </authorList>
    </citation>
    <scope>IDENTIFICATION</scope>
    <source>
        <strain evidence="4">isolate 1-1 / race 1 (BBBD)</strain>
    </source>
</reference>
<name>A0A180GT50_PUCT1</name>
<feature type="compositionally biased region" description="Polar residues" evidence="2">
    <location>
        <begin position="39"/>
        <end position="61"/>
    </location>
</feature>
<gene>
    <name evidence="3" type="ORF">PTTG_04777</name>
</gene>
<dbReference type="AlphaFoldDB" id="A0A180GT50"/>
<reference evidence="4 5" key="3">
    <citation type="journal article" date="2017" name="G3 (Bethesda)">
        <title>Comparative analysis highlights variable genome content of wheat rusts and divergence of the mating loci.</title>
        <authorList>
            <person name="Cuomo C.A."/>
            <person name="Bakkeren G."/>
            <person name="Khalil H.B."/>
            <person name="Panwar V."/>
            <person name="Joly D."/>
            <person name="Linning R."/>
            <person name="Sakthikumar S."/>
            <person name="Song X."/>
            <person name="Adiconis X."/>
            <person name="Fan L."/>
            <person name="Goldberg J.M."/>
            <person name="Levin J.Z."/>
            <person name="Young S."/>
            <person name="Zeng Q."/>
            <person name="Anikster Y."/>
            <person name="Bruce M."/>
            <person name="Wang M."/>
            <person name="Yin C."/>
            <person name="McCallum B."/>
            <person name="Szabo L.J."/>
            <person name="Hulbert S."/>
            <person name="Chen X."/>
            <person name="Fellers J.P."/>
        </authorList>
    </citation>
    <scope>NUCLEOTIDE SEQUENCE</scope>
    <source>
        <strain evidence="4">isolate 1-1 / race 1 (BBBD)</strain>
        <strain evidence="5">Isolate 1-1 / race 1 (BBBD)</strain>
    </source>
</reference>
<reference evidence="3" key="1">
    <citation type="submission" date="2009-11" db="EMBL/GenBank/DDBJ databases">
        <authorList>
            <consortium name="The Broad Institute Genome Sequencing Platform"/>
            <person name="Ward D."/>
            <person name="Feldgarden M."/>
            <person name="Earl A."/>
            <person name="Young S.K."/>
            <person name="Zeng Q."/>
            <person name="Koehrsen M."/>
            <person name="Alvarado L."/>
            <person name="Berlin A."/>
            <person name="Bochicchio J."/>
            <person name="Borenstein D."/>
            <person name="Chapman S.B."/>
            <person name="Chen Z."/>
            <person name="Engels R."/>
            <person name="Freedman E."/>
            <person name="Gellesch M."/>
            <person name="Goldberg J."/>
            <person name="Griggs A."/>
            <person name="Gujja S."/>
            <person name="Heilman E."/>
            <person name="Heiman D."/>
            <person name="Hepburn T."/>
            <person name="Howarth C."/>
            <person name="Jen D."/>
            <person name="Larson L."/>
            <person name="Lewis B."/>
            <person name="Mehta T."/>
            <person name="Park D."/>
            <person name="Pearson M."/>
            <person name="Roberts A."/>
            <person name="Saif S."/>
            <person name="Shea T."/>
            <person name="Shenoy N."/>
            <person name="Sisk P."/>
            <person name="Stolte C."/>
            <person name="Sykes S."/>
            <person name="Thomson T."/>
            <person name="Walk T."/>
            <person name="White J."/>
            <person name="Yandava C."/>
            <person name="Izard J."/>
            <person name="Baranova O.V."/>
            <person name="Blanton J.M."/>
            <person name="Tanner A.C."/>
            <person name="Dewhirst F.E."/>
            <person name="Haas B."/>
            <person name="Nusbaum C."/>
            <person name="Birren B."/>
        </authorList>
    </citation>
    <scope>NUCLEOTIDE SEQUENCE [LARGE SCALE GENOMIC DNA]</scope>
    <source>
        <strain evidence="3">1-1 BBBD Race 1</strain>
    </source>
</reference>
<keyword evidence="1" id="KW-0175">Coiled coil</keyword>
<keyword evidence="5" id="KW-1185">Reference proteome</keyword>
<feature type="compositionally biased region" description="Low complexity" evidence="2">
    <location>
        <begin position="134"/>
        <end position="174"/>
    </location>
</feature>
<accession>A0A180GT50</accession>
<feature type="region of interest" description="Disordered" evidence="2">
    <location>
        <begin position="579"/>
        <end position="599"/>
    </location>
</feature>
<evidence type="ECO:0000313" key="4">
    <source>
        <dbReference type="EnsemblFungi" id="PTTG_04777-t43_1-p1"/>
    </source>
</evidence>
<dbReference type="EMBL" id="ADAS02000024">
    <property type="protein sequence ID" value="OAV95940.1"/>
    <property type="molecule type" value="Genomic_DNA"/>
</dbReference>
<feature type="compositionally biased region" description="Low complexity" evidence="2">
    <location>
        <begin position="579"/>
        <end position="592"/>
    </location>
</feature>
<organism evidence="3">
    <name type="scientific">Puccinia triticina (isolate 1-1 / race 1 (BBBD))</name>
    <name type="common">Brown leaf rust fungus</name>
    <dbReference type="NCBI Taxonomy" id="630390"/>
    <lineage>
        <taxon>Eukaryota</taxon>
        <taxon>Fungi</taxon>
        <taxon>Dikarya</taxon>
        <taxon>Basidiomycota</taxon>
        <taxon>Pucciniomycotina</taxon>
        <taxon>Pucciniomycetes</taxon>
        <taxon>Pucciniales</taxon>
        <taxon>Pucciniaceae</taxon>
        <taxon>Puccinia</taxon>
    </lineage>
</organism>
<feature type="coiled-coil region" evidence="1">
    <location>
        <begin position="526"/>
        <end position="560"/>
    </location>
</feature>
<dbReference type="VEuPathDB" id="FungiDB:PTTG_04777"/>
<proteinExistence type="predicted"/>
<evidence type="ECO:0000256" key="2">
    <source>
        <dbReference type="SAM" id="MobiDB-lite"/>
    </source>
</evidence>
<evidence type="ECO:0000256" key="1">
    <source>
        <dbReference type="SAM" id="Coils"/>
    </source>
</evidence>
<feature type="compositionally biased region" description="Polar residues" evidence="2">
    <location>
        <begin position="79"/>
        <end position="95"/>
    </location>
</feature>
<feature type="compositionally biased region" description="Low complexity" evidence="2">
    <location>
        <begin position="459"/>
        <end position="472"/>
    </location>
</feature>
<feature type="compositionally biased region" description="Low complexity" evidence="2">
    <location>
        <begin position="1"/>
        <end position="14"/>
    </location>
</feature>
<feature type="compositionally biased region" description="Polar residues" evidence="2">
    <location>
        <begin position="189"/>
        <end position="202"/>
    </location>
</feature>
<evidence type="ECO:0000313" key="3">
    <source>
        <dbReference type="EMBL" id="OAV95940.1"/>
    </source>
</evidence>
<evidence type="ECO:0000313" key="5">
    <source>
        <dbReference type="Proteomes" id="UP000005240"/>
    </source>
</evidence>
<feature type="region of interest" description="Disordered" evidence="2">
    <location>
        <begin position="1"/>
        <end position="265"/>
    </location>
</feature>
<feature type="compositionally biased region" description="Polar residues" evidence="2">
    <location>
        <begin position="287"/>
        <end position="312"/>
    </location>
</feature>
<dbReference type="EnsemblFungi" id="PTTG_04777-t43_1">
    <property type="protein sequence ID" value="PTTG_04777-t43_1-p1"/>
    <property type="gene ID" value="PTTG_04777"/>
</dbReference>